<dbReference type="STRING" id="1821621.A8C75_18040"/>
<sequence length="115" mass="12517">MNELSYSTITRDALKARLDAGEPTLIVEALPARYYDAEHLPGAINLPHDEIRLLAPSALPDKDATIVVYCASTECQNSSIAARTLTAAGYRNVMEFVEGKQGWLEAGYPMEASTD</sequence>
<dbReference type="SMART" id="SM00450">
    <property type="entry name" value="RHOD"/>
    <property type="match status" value="1"/>
</dbReference>
<feature type="domain" description="Rhodanese" evidence="1">
    <location>
        <begin position="20"/>
        <end position="112"/>
    </location>
</feature>
<dbReference type="Pfam" id="PF00581">
    <property type="entry name" value="Rhodanese"/>
    <property type="match status" value="1"/>
</dbReference>
<name>A0A1A9F559_9GAMM</name>
<keyword evidence="3" id="KW-1185">Reference proteome</keyword>
<dbReference type="InterPro" id="IPR001307">
    <property type="entry name" value="Thiosulphate_STrfase_CS"/>
</dbReference>
<dbReference type="KEGG" id="mars:A8C75_18040"/>
<dbReference type="PROSITE" id="PS00380">
    <property type="entry name" value="RHODANESE_1"/>
    <property type="match status" value="1"/>
</dbReference>
<dbReference type="SUPFAM" id="SSF52821">
    <property type="entry name" value="Rhodanese/Cell cycle control phosphatase"/>
    <property type="match status" value="1"/>
</dbReference>
<dbReference type="AlphaFoldDB" id="A0A1A9F559"/>
<dbReference type="GO" id="GO:0004792">
    <property type="term" value="F:thiosulfate-cyanide sulfurtransferase activity"/>
    <property type="evidence" value="ECO:0007669"/>
    <property type="project" value="InterPro"/>
</dbReference>
<accession>A0A1A9F559</accession>
<proteinExistence type="predicted"/>
<dbReference type="EMBL" id="CP015839">
    <property type="protein sequence ID" value="ANG65345.1"/>
    <property type="molecule type" value="Genomic_DNA"/>
</dbReference>
<protein>
    <submittedName>
        <fullName evidence="2">Sulfurtransferase</fullName>
    </submittedName>
</protein>
<dbReference type="Proteomes" id="UP000078070">
    <property type="component" value="Chromosome"/>
</dbReference>
<reference evidence="3" key="1">
    <citation type="submission" date="2016-05" db="EMBL/GenBank/DDBJ databases">
        <authorList>
            <person name="Baek K."/>
            <person name="Yang S.-J."/>
        </authorList>
    </citation>
    <scope>NUCLEOTIDE SEQUENCE [LARGE SCALE GENOMIC DNA]</scope>
    <source>
        <strain evidence="3">ST58-10</strain>
    </source>
</reference>
<dbReference type="InterPro" id="IPR036873">
    <property type="entry name" value="Rhodanese-like_dom_sf"/>
</dbReference>
<dbReference type="PROSITE" id="PS50206">
    <property type="entry name" value="RHODANESE_3"/>
    <property type="match status" value="1"/>
</dbReference>
<dbReference type="CDD" id="cd00158">
    <property type="entry name" value="RHOD"/>
    <property type="match status" value="1"/>
</dbReference>
<reference evidence="2 3" key="2">
    <citation type="journal article" date="2018" name="Int. J. Syst. Evol. Microbiol.">
        <title>Marinobacterium aestuarii sp. nov., a benzene-degrading marine bacterium isolated from estuary sediment.</title>
        <authorList>
            <person name="Bae S.S."/>
            <person name="Jung J."/>
            <person name="Chung D."/>
            <person name="Baek K."/>
        </authorList>
    </citation>
    <scope>NUCLEOTIDE SEQUENCE [LARGE SCALE GENOMIC DNA]</scope>
    <source>
        <strain evidence="2 3">ST58-10</strain>
    </source>
</reference>
<dbReference type="Gene3D" id="3.40.250.10">
    <property type="entry name" value="Rhodanese-like domain"/>
    <property type="match status" value="1"/>
</dbReference>
<gene>
    <name evidence="2" type="ORF">A8C75_18040</name>
</gene>
<evidence type="ECO:0000313" key="3">
    <source>
        <dbReference type="Proteomes" id="UP000078070"/>
    </source>
</evidence>
<dbReference type="OrthoDB" id="9791096at2"/>
<organism evidence="2 3">
    <name type="scientific">Marinobacterium aestuarii</name>
    <dbReference type="NCBI Taxonomy" id="1821621"/>
    <lineage>
        <taxon>Bacteria</taxon>
        <taxon>Pseudomonadati</taxon>
        <taxon>Pseudomonadota</taxon>
        <taxon>Gammaproteobacteria</taxon>
        <taxon>Oceanospirillales</taxon>
        <taxon>Oceanospirillaceae</taxon>
        <taxon>Marinobacterium</taxon>
    </lineage>
</organism>
<evidence type="ECO:0000259" key="1">
    <source>
        <dbReference type="PROSITE" id="PS50206"/>
    </source>
</evidence>
<keyword evidence="2" id="KW-0808">Transferase</keyword>
<dbReference type="InterPro" id="IPR001763">
    <property type="entry name" value="Rhodanese-like_dom"/>
</dbReference>
<dbReference type="PANTHER" id="PTHR43031:SF1">
    <property type="entry name" value="PYRIDINE NUCLEOTIDE-DISULPHIDE OXIDOREDUCTASE"/>
    <property type="match status" value="1"/>
</dbReference>
<dbReference type="PANTHER" id="PTHR43031">
    <property type="entry name" value="FAD-DEPENDENT OXIDOREDUCTASE"/>
    <property type="match status" value="1"/>
</dbReference>
<evidence type="ECO:0000313" key="2">
    <source>
        <dbReference type="EMBL" id="ANG65345.1"/>
    </source>
</evidence>
<dbReference type="InterPro" id="IPR050229">
    <property type="entry name" value="GlpE_sulfurtransferase"/>
</dbReference>